<dbReference type="SUPFAM" id="SSF102114">
    <property type="entry name" value="Radical SAM enzymes"/>
    <property type="match status" value="1"/>
</dbReference>
<keyword evidence="2" id="KW-0143">Chaperone</keyword>
<dbReference type="PROSITE" id="PS51918">
    <property type="entry name" value="RADICAL_SAM"/>
    <property type="match status" value="1"/>
</dbReference>
<dbReference type="InterPro" id="IPR034505">
    <property type="entry name" value="Coproporphyrinogen-III_oxidase"/>
</dbReference>
<dbReference type="Proteomes" id="UP000613113">
    <property type="component" value="Unassembled WGS sequence"/>
</dbReference>
<keyword evidence="2" id="KW-0408">Iron</keyword>
<dbReference type="NCBIfam" id="TIGR00539">
    <property type="entry name" value="hemN_rel"/>
    <property type="match status" value="1"/>
</dbReference>
<dbReference type="CDD" id="cd01335">
    <property type="entry name" value="Radical_SAM"/>
    <property type="match status" value="1"/>
</dbReference>
<sequence length="416" mass="46640">MIPIKPLSPQTESVQQATSLSDIPQLVTSQFLTPGDLHLNALPPLSLYVHFPWCVKKCPYCDFNSHEVKGSFDEEAYLNALRTDLEASLPLIWGRKIYTIFIGGGTPSLLSAAGIDRMMSDIRSLLPLDSAAEITLEANPGTFEAEKFRAFRNSGINRLSIGIQSFHSGHLSALGRIHDGDQARRAIDIAQTHFENFNLDLMFALPGQTLAEVRQDIATAQSFAPPHLSLYHLTLEPNTYFAKYPPAIPDDDLSAEMQDLIHQSMADAGYTHYEVSAYARPGREARHNLNYWNFGDYLGIGAGAHSKLSFPHRIVRQMKYKQPKAYMDAAMKGNATQESAEISKHDLPFEFMLNALRLNQGFPVHLFQERTGLLLNSIEKKLQQAEAKQLIQRDHLKILPTPIGQLFLNDLQQIFL</sequence>
<dbReference type="SFLD" id="SFLDS00029">
    <property type="entry name" value="Radical_SAM"/>
    <property type="match status" value="1"/>
</dbReference>
<name>A0ABR6YPZ4_9BURK</name>
<dbReference type="SFLD" id="SFLDF00288">
    <property type="entry name" value="HemN-like__clustered_with_nucl"/>
    <property type="match status" value="1"/>
</dbReference>
<accession>A0ABR6YPZ4</accession>
<dbReference type="InterPro" id="IPR010723">
    <property type="entry name" value="HemN_C"/>
</dbReference>
<keyword evidence="5" id="KW-1185">Reference proteome</keyword>
<keyword evidence="2" id="KW-0479">Metal-binding</keyword>
<keyword evidence="2" id="KW-0004">4Fe-4S</keyword>
<keyword evidence="2" id="KW-0349">Heme</keyword>
<evidence type="ECO:0000313" key="5">
    <source>
        <dbReference type="Proteomes" id="UP000613113"/>
    </source>
</evidence>
<dbReference type="RefSeq" id="WP_186863534.1">
    <property type="nucleotide sequence ID" value="NZ_JACOGC010000005.1"/>
</dbReference>
<reference evidence="4 5" key="1">
    <citation type="submission" date="2020-08" db="EMBL/GenBank/DDBJ databases">
        <title>Novel species isolated from subtropical streams in China.</title>
        <authorList>
            <person name="Lu H."/>
        </authorList>
    </citation>
    <scope>NUCLEOTIDE SEQUENCE [LARGE SCALE GENOMIC DNA]</scope>
    <source>
        <strain evidence="4 5">FT31W</strain>
    </source>
</reference>
<dbReference type="Pfam" id="PF06969">
    <property type="entry name" value="HemN_C"/>
    <property type="match status" value="1"/>
</dbReference>
<dbReference type="InterPro" id="IPR058240">
    <property type="entry name" value="rSAM_sf"/>
</dbReference>
<dbReference type="Pfam" id="PF04055">
    <property type="entry name" value="Radical_SAM"/>
    <property type="match status" value="1"/>
</dbReference>
<dbReference type="EMBL" id="JACOGC010000005">
    <property type="protein sequence ID" value="MBC3885963.1"/>
    <property type="molecule type" value="Genomic_DNA"/>
</dbReference>
<protein>
    <recommendedName>
        <fullName evidence="2">Heme chaperone HemW</fullName>
    </recommendedName>
</protein>
<dbReference type="InterPro" id="IPR004559">
    <property type="entry name" value="HemW-like"/>
</dbReference>
<evidence type="ECO:0000256" key="2">
    <source>
        <dbReference type="RuleBase" id="RU364116"/>
    </source>
</evidence>
<comment type="subcellular location">
    <subcellularLocation>
        <location evidence="2">Cytoplasm</location>
    </subcellularLocation>
</comment>
<comment type="similarity">
    <text evidence="1">Belongs to the anaerobic coproporphyrinogen-III oxidase family. HemW subfamily.</text>
</comment>
<proteinExistence type="inferred from homology"/>
<comment type="function">
    <text evidence="2">Probably acts as a heme chaperone, transferring heme to an unknown acceptor. Binds one molecule of heme per monomer, possibly covalently. Binds 1 [4Fe-4S] cluster. The cluster is coordinated with 3 cysteines and an exchangeable S-adenosyl-L-methionine.</text>
</comment>
<organism evidence="4 5">
    <name type="scientific">Undibacterium griseum</name>
    <dbReference type="NCBI Taxonomy" id="2762295"/>
    <lineage>
        <taxon>Bacteria</taxon>
        <taxon>Pseudomonadati</taxon>
        <taxon>Pseudomonadota</taxon>
        <taxon>Betaproteobacteria</taxon>
        <taxon>Burkholderiales</taxon>
        <taxon>Oxalobacteraceae</taxon>
        <taxon>Undibacterium</taxon>
    </lineage>
</organism>
<gene>
    <name evidence="4" type="ORF">H8K27_12545</name>
</gene>
<keyword evidence="2" id="KW-0949">S-adenosyl-L-methionine</keyword>
<keyword evidence="2" id="KW-0411">Iron-sulfur</keyword>
<dbReference type="SFLD" id="SFLDG01065">
    <property type="entry name" value="anaerobic_coproporphyrinogen-I"/>
    <property type="match status" value="1"/>
</dbReference>
<evidence type="ECO:0000256" key="1">
    <source>
        <dbReference type="ARBA" id="ARBA00006100"/>
    </source>
</evidence>
<dbReference type="PANTHER" id="PTHR13932:SF5">
    <property type="entry name" value="RADICAL S-ADENOSYL METHIONINE DOMAIN-CONTAINING PROTEIN 1, MITOCHONDRIAL"/>
    <property type="match status" value="1"/>
</dbReference>
<dbReference type="Gene3D" id="3.30.750.200">
    <property type="match status" value="1"/>
</dbReference>
<dbReference type="InterPro" id="IPR006638">
    <property type="entry name" value="Elp3/MiaA/NifB-like_rSAM"/>
</dbReference>
<comment type="caution">
    <text evidence="4">The sequence shown here is derived from an EMBL/GenBank/DDBJ whole genome shotgun (WGS) entry which is preliminary data.</text>
</comment>
<keyword evidence="2" id="KW-0963">Cytoplasm</keyword>
<feature type="domain" description="Radical SAM core" evidence="3">
    <location>
        <begin position="39"/>
        <end position="271"/>
    </location>
</feature>
<dbReference type="SFLD" id="SFLDF00562">
    <property type="entry name" value="HemN-like__clustered_with_heat"/>
    <property type="match status" value="1"/>
</dbReference>
<evidence type="ECO:0000313" key="4">
    <source>
        <dbReference type="EMBL" id="MBC3885963.1"/>
    </source>
</evidence>
<dbReference type="PANTHER" id="PTHR13932">
    <property type="entry name" value="COPROPORPHYRINIGEN III OXIDASE"/>
    <property type="match status" value="1"/>
</dbReference>
<evidence type="ECO:0000259" key="3">
    <source>
        <dbReference type="PROSITE" id="PS51918"/>
    </source>
</evidence>
<dbReference type="SMART" id="SM00729">
    <property type="entry name" value="Elp3"/>
    <property type="match status" value="1"/>
</dbReference>
<dbReference type="InterPro" id="IPR007197">
    <property type="entry name" value="rSAM"/>
</dbReference>